<keyword evidence="5" id="KW-1185">Reference proteome</keyword>
<dbReference type="Proteomes" id="UP001516400">
    <property type="component" value="Unassembled WGS sequence"/>
</dbReference>
<dbReference type="InterPro" id="IPR019775">
    <property type="entry name" value="WD40_repeat_CS"/>
</dbReference>
<dbReference type="InterPro" id="IPR045227">
    <property type="entry name" value="WDR18/Ipi3/RID3"/>
</dbReference>
<keyword evidence="2" id="KW-0677">Repeat</keyword>
<dbReference type="PANTHER" id="PTHR18763:SF0">
    <property type="entry name" value="WD REPEAT-CONTAINING PROTEIN 18"/>
    <property type="match status" value="1"/>
</dbReference>
<dbReference type="SUPFAM" id="SSF50978">
    <property type="entry name" value="WD40 repeat-like"/>
    <property type="match status" value="1"/>
</dbReference>
<feature type="repeat" description="WD" evidence="3">
    <location>
        <begin position="269"/>
        <end position="310"/>
    </location>
</feature>
<dbReference type="PANTHER" id="PTHR18763">
    <property type="entry name" value="WD-REPEAT PROTEIN 18"/>
    <property type="match status" value="1"/>
</dbReference>
<evidence type="ECO:0000313" key="5">
    <source>
        <dbReference type="Proteomes" id="UP001516400"/>
    </source>
</evidence>
<gene>
    <name evidence="4" type="ORF">HHI36_021571</name>
</gene>
<comment type="caution">
    <text evidence="4">The sequence shown here is derived from an EMBL/GenBank/DDBJ whole genome shotgun (WGS) entry which is preliminary data.</text>
</comment>
<dbReference type="Pfam" id="PF00400">
    <property type="entry name" value="WD40"/>
    <property type="match status" value="3"/>
</dbReference>
<sequence length="408" mass="46853">MDREELLMSTCESNKPYTINLWDWKTTNSVFHYKNGSSISPHLIAQLGNDYIIGGNIKEPKLYLWQYNNQEPLKKFRLILPEIASCLNVCPRGYYLAAGIKTDLYIWQLGSGKLLTVQRKNYQPITVVKFSTCGDFLIVGGQDGIINTYKFVDLVCLNKNSLAQSNIGQTEPLYTRDHHNYPITDIHVGNFGRKSRFATCSIDQTVKIYELFTGKLLLNLVFQNAVHSVIFDAPCWNLYVGCSNGVLQMFKLTDPPREVNHHVDKNLIFEGHKKSVKCLCLNLSENILASGDDDGLILIWEISSRQVLKKIEQNSPITNLRFILNHKNILSQEFKVTTALRDLEMQIDLNETNFPVTIIQSVDVENPDEQCLEEQKHSKMKLEQENEYLRATNQHLYQYALQLLQNKT</sequence>
<dbReference type="PROSITE" id="PS50082">
    <property type="entry name" value="WD_REPEATS_2"/>
    <property type="match status" value="1"/>
</dbReference>
<organism evidence="4 5">
    <name type="scientific">Cryptolaemus montrouzieri</name>
    <dbReference type="NCBI Taxonomy" id="559131"/>
    <lineage>
        <taxon>Eukaryota</taxon>
        <taxon>Metazoa</taxon>
        <taxon>Ecdysozoa</taxon>
        <taxon>Arthropoda</taxon>
        <taxon>Hexapoda</taxon>
        <taxon>Insecta</taxon>
        <taxon>Pterygota</taxon>
        <taxon>Neoptera</taxon>
        <taxon>Endopterygota</taxon>
        <taxon>Coleoptera</taxon>
        <taxon>Polyphaga</taxon>
        <taxon>Cucujiformia</taxon>
        <taxon>Coccinelloidea</taxon>
        <taxon>Coccinellidae</taxon>
        <taxon>Scymninae</taxon>
        <taxon>Scymnini</taxon>
        <taxon>Cryptolaemus</taxon>
    </lineage>
</organism>
<evidence type="ECO:0000313" key="4">
    <source>
        <dbReference type="EMBL" id="KAL3271072.1"/>
    </source>
</evidence>
<dbReference type="Gene3D" id="2.130.10.10">
    <property type="entry name" value="YVTN repeat-like/Quinoprotein amine dehydrogenase"/>
    <property type="match status" value="2"/>
</dbReference>
<proteinExistence type="predicted"/>
<evidence type="ECO:0000256" key="1">
    <source>
        <dbReference type="ARBA" id="ARBA00022574"/>
    </source>
</evidence>
<dbReference type="PROSITE" id="PS50294">
    <property type="entry name" value="WD_REPEATS_REGION"/>
    <property type="match status" value="1"/>
</dbReference>
<name>A0ABD2MXY4_9CUCU</name>
<evidence type="ECO:0000256" key="3">
    <source>
        <dbReference type="PROSITE-ProRule" id="PRU00221"/>
    </source>
</evidence>
<evidence type="ECO:0000256" key="2">
    <source>
        <dbReference type="ARBA" id="ARBA00022737"/>
    </source>
</evidence>
<dbReference type="AlphaFoldDB" id="A0ABD2MXY4"/>
<keyword evidence="1 3" id="KW-0853">WD repeat</keyword>
<dbReference type="SMART" id="SM00320">
    <property type="entry name" value="WD40"/>
    <property type="match status" value="4"/>
</dbReference>
<dbReference type="InterPro" id="IPR036322">
    <property type="entry name" value="WD40_repeat_dom_sf"/>
</dbReference>
<reference evidence="4 5" key="1">
    <citation type="journal article" date="2021" name="BMC Biol.">
        <title>Horizontally acquired antibacterial genes associated with adaptive radiation of ladybird beetles.</title>
        <authorList>
            <person name="Li H.S."/>
            <person name="Tang X.F."/>
            <person name="Huang Y.H."/>
            <person name="Xu Z.Y."/>
            <person name="Chen M.L."/>
            <person name="Du X.Y."/>
            <person name="Qiu B.Y."/>
            <person name="Chen P.T."/>
            <person name="Zhang W."/>
            <person name="Slipinski A."/>
            <person name="Escalona H.E."/>
            <person name="Waterhouse R.M."/>
            <person name="Zwick A."/>
            <person name="Pang H."/>
        </authorList>
    </citation>
    <scope>NUCLEOTIDE SEQUENCE [LARGE SCALE GENOMIC DNA]</scope>
    <source>
        <strain evidence="4">SYSU2018</strain>
    </source>
</reference>
<evidence type="ECO:0008006" key="6">
    <source>
        <dbReference type="Google" id="ProtNLM"/>
    </source>
</evidence>
<dbReference type="PROSITE" id="PS00678">
    <property type="entry name" value="WD_REPEATS_1"/>
    <property type="match status" value="1"/>
</dbReference>
<accession>A0ABD2MXY4</accession>
<protein>
    <recommendedName>
        <fullName evidence="6">WD repeat-containing protein 18</fullName>
    </recommendedName>
</protein>
<dbReference type="InterPro" id="IPR015943">
    <property type="entry name" value="WD40/YVTN_repeat-like_dom_sf"/>
</dbReference>
<dbReference type="EMBL" id="JABFTP020000042">
    <property type="protein sequence ID" value="KAL3271072.1"/>
    <property type="molecule type" value="Genomic_DNA"/>
</dbReference>
<dbReference type="InterPro" id="IPR001680">
    <property type="entry name" value="WD40_rpt"/>
</dbReference>